<evidence type="ECO:0000313" key="1">
    <source>
        <dbReference type="EMBL" id="OWQ76217.1"/>
    </source>
</evidence>
<gene>
    <name evidence="1" type="ORF">CEE63_06735</name>
</gene>
<organism evidence="1 2">
    <name type="scientific">Stenotrophomonas maltophilia</name>
    <name type="common">Pseudomonas maltophilia</name>
    <name type="synonym">Xanthomonas maltophilia</name>
    <dbReference type="NCBI Taxonomy" id="40324"/>
    <lineage>
        <taxon>Bacteria</taxon>
        <taxon>Pseudomonadati</taxon>
        <taxon>Pseudomonadota</taxon>
        <taxon>Gammaproteobacteria</taxon>
        <taxon>Lysobacterales</taxon>
        <taxon>Lysobacteraceae</taxon>
        <taxon>Stenotrophomonas</taxon>
        <taxon>Stenotrophomonas maltophilia group</taxon>
    </lineage>
</organism>
<comment type="caution">
    <text evidence="1">The sequence shown here is derived from an EMBL/GenBank/DDBJ whole genome shotgun (WGS) entry which is preliminary data.</text>
</comment>
<proteinExistence type="predicted"/>
<reference evidence="1 2" key="1">
    <citation type="submission" date="2017-06" db="EMBL/GenBank/DDBJ databases">
        <authorList>
            <person name="Kim H.J."/>
            <person name="Triplett B.A."/>
        </authorList>
    </citation>
    <scope>NUCLEOTIDE SEQUENCE [LARGE SCALE GENOMIC DNA]</scope>
    <source>
        <strain evidence="1 2">594</strain>
    </source>
</reference>
<protein>
    <submittedName>
        <fullName evidence="1">Uncharacterized protein</fullName>
    </submittedName>
</protein>
<dbReference type="Proteomes" id="UP000197090">
    <property type="component" value="Unassembled WGS sequence"/>
</dbReference>
<sequence length="75" mass="8356">MPTNAVFATLVKQPTESGDEPYCFTPHFFVGDRNVPLKRIPMSGEQLSDASAAGSALIAREVKFLRDWRLEFAPE</sequence>
<dbReference type="AlphaFoldDB" id="A0A2D0ALD6"/>
<accession>A0A2D0ALD6</accession>
<evidence type="ECO:0000313" key="2">
    <source>
        <dbReference type="Proteomes" id="UP000197090"/>
    </source>
</evidence>
<name>A0A2D0ALD6_STEMA</name>
<dbReference type="EMBL" id="NIVX01000048">
    <property type="protein sequence ID" value="OWQ76217.1"/>
    <property type="molecule type" value="Genomic_DNA"/>
</dbReference>